<dbReference type="InterPro" id="IPR014002">
    <property type="entry name" value="Agenet_dom_plant"/>
</dbReference>
<evidence type="ECO:0000256" key="2">
    <source>
        <dbReference type="ARBA" id="ARBA00023242"/>
    </source>
</evidence>
<evidence type="ECO:0000259" key="4">
    <source>
        <dbReference type="PROSITE" id="PS51138"/>
    </source>
</evidence>
<dbReference type="PANTHER" id="PTHR31917:SF59">
    <property type="entry name" value="ENT DOMAIN-CONTAINING PROTEIN"/>
    <property type="match status" value="1"/>
</dbReference>
<evidence type="ECO:0000313" key="5">
    <source>
        <dbReference type="EMBL" id="EEF41383.1"/>
    </source>
</evidence>
<dbReference type="InterPro" id="IPR008395">
    <property type="entry name" value="Agenet-like_dom"/>
</dbReference>
<evidence type="ECO:0000256" key="1">
    <source>
        <dbReference type="ARBA" id="ARBA00004123"/>
    </source>
</evidence>
<feature type="compositionally biased region" description="Basic residues" evidence="3">
    <location>
        <begin position="171"/>
        <end position="182"/>
    </location>
</feature>
<evidence type="ECO:0000256" key="3">
    <source>
        <dbReference type="SAM" id="MobiDB-lite"/>
    </source>
</evidence>
<dbReference type="InParanoid" id="B9S4Q9"/>
<dbReference type="InterPro" id="IPR005491">
    <property type="entry name" value="ENT_dom"/>
</dbReference>
<protein>
    <submittedName>
        <fullName evidence="5">RNA binding protein, putative</fullName>
    </submittedName>
</protein>
<organism evidence="5 6">
    <name type="scientific">Ricinus communis</name>
    <name type="common">Castor bean</name>
    <dbReference type="NCBI Taxonomy" id="3988"/>
    <lineage>
        <taxon>Eukaryota</taxon>
        <taxon>Viridiplantae</taxon>
        <taxon>Streptophyta</taxon>
        <taxon>Embryophyta</taxon>
        <taxon>Tracheophyta</taxon>
        <taxon>Spermatophyta</taxon>
        <taxon>Magnoliopsida</taxon>
        <taxon>eudicotyledons</taxon>
        <taxon>Gunneridae</taxon>
        <taxon>Pentapetalae</taxon>
        <taxon>rosids</taxon>
        <taxon>fabids</taxon>
        <taxon>Malpighiales</taxon>
        <taxon>Euphorbiaceae</taxon>
        <taxon>Acalyphoideae</taxon>
        <taxon>Acalypheae</taxon>
        <taxon>Ricinus</taxon>
    </lineage>
</organism>
<dbReference type="Pfam" id="PF03735">
    <property type="entry name" value="ENT"/>
    <property type="match status" value="1"/>
</dbReference>
<dbReference type="AlphaFoldDB" id="B9S4Q9"/>
<dbReference type="EMBL" id="EQ973866">
    <property type="protein sequence ID" value="EEF41383.1"/>
    <property type="molecule type" value="Genomic_DNA"/>
</dbReference>
<dbReference type="SMART" id="SM00743">
    <property type="entry name" value="Agenet"/>
    <property type="match status" value="2"/>
</dbReference>
<keyword evidence="2" id="KW-0539">Nucleus</keyword>
<keyword evidence="6" id="KW-1185">Reference proteome</keyword>
<name>B9S4Q9_RICCO</name>
<dbReference type="GO" id="GO:0005634">
    <property type="term" value="C:nucleus"/>
    <property type="evidence" value="ECO:0007669"/>
    <property type="project" value="UniProtKB-SubCell"/>
</dbReference>
<gene>
    <name evidence="5" type="ORF">RCOM_0991190</name>
</gene>
<dbReference type="Proteomes" id="UP000008311">
    <property type="component" value="Unassembled WGS sequence"/>
</dbReference>
<dbReference type="PROSITE" id="PS51138">
    <property type="entry name" value="ENT"/>
    <property type="match status" value="1"/>
</dbReference>
<feature type="compositionally biased region" description="Low complexity" evidence="3">
    <location>
        <begin position="151"/>
        <end position="160"/>
    </location>
</feature>
<dbReference type="InterPro" id="IPR036142">
    <property type="entry name" value="ENT_dom-like_sf"/>
</dbReference>
<dbReference type="STRING" id="3988.B9S4Q9"/>
<feature type="compositionally biased region" description="Basic and acidic residues" evidence="3">
    <location>
        <begin position="136"/>
        <end position="150"/>
    </location>
</feature>
<proteinExistence type="predicted"/>
<dbReference type="eggNOG" id="KOG4675">
    <property type="taxonomic scope" value="Eukaryota"/>
</dbReference>
<dbReference type="SMART" id="SM01191">
    <property type="entry name" value="ENT"/>
    <property type="match status" value="1"/>
</dbReference>
<dbReference type="Gene3D" id="1.10.1240.40">
    <property type="entry name" value="ENT domain"/>
    <property type="match status" value="1"/>
</dbReference>
<feature type="domain" description="ENT" evidence="4">
    <location>
        <begin position="326"/>
        <end position="383"/>
    </location>
</feature>
<sequence length="383" mass="43966">MGFEEGNSVEVFKRVHEPCGSWFPGYLISVDGDCYIVRYYLLADPEGEPVIEKVHKEDVRPQPPSKRKKRWMVGDVAEVFDIQRWRFGKIVKVLKNNDLFVIRLFGSIQLKEFHESKLRIHQTWNKNKWSVMEKVAQNKEPTKESTENESKLSGSLSNSSPAEVIGEGSRLRKRDRKTHPKDKQKCLPARMISRSNTYYCLERACKDLRKCHRPLTRKLPLFRQVDDISSQKARADEKFKEGIIEMDAYTAKRATDWLCNSPKSLSTEESDQCSVASCSSNNFCDFPSHNCCKALEAISDNSDAESSSFPCSSVNISSTPYFEQKLEANIHELEFQAYKSTVRALYASGPLSWEQESLLTNLRLSLHISDEEHLLQLKHLLST</sequence>
<evidence type="ECO:0000313" key="6">
    <source>
        <dbReference type="Proteomes" id="UP000008311"/>
    </source>
</evidence>
<dbReference type="Pfam" id="PF05641">
    <property type="entry name" value="Agenet"/>
    <property type="match status" value="1"/>
</dbReference>
<reference evidence="6" key="1">
    <citation type="journal article" date="2010" name="Nat. Biotechnol.">
        <title>Draft genome sequence of the oilseed species Ricinus communis.</title>
        <authorList>
            <person name="Chan A.P."/>
            <person name="Crabtree J."/>
            <person name="Zhao Q."/>
            <person name="Lorenzi H."/>
            <person name="Orvis J."/>
            <person name="Puiu D."/>
            <person name="Melake-Berhan A."/>
            <person name="Jones K.M."/>
            <person name="Redman J."/>
            <person name="Chen G."/>
            <person name="Cahoon E.B."/>
            <person name="Gedil M."/>
            <person name="Stanke M."/>
            <person name="Haas B.J."/>
            <person name="Wortman J.R."/>
            <person name="Fraser-Liggett C.M."/>
            <person name="Ravel J."/>
            <person name="Rabinowicz P.D."/>
        </authorList>
    </citation>
    <scope>NUCLEOTIDE SEQUENCE [LARGE SCALE GENOMIC DNA]</scope>
    <source>
        <strain evidence="6">cv. Hale</strain>
    </source>
</reference>
<dbReference type="PANTHER" id="PTHR31917">
    <property type="entry name" value="AGENET DOMAIN-CONTAINING PROTEIN-RELATED"/>
    <property type="match status" value="1"/>
</dbReference>
<accession>B9S4Q9</accession>
<dbReference type="SUPFAM" id="SSF158639">
    <property type="entry name" value="ENT-like"/>
    <property type="match status" value="1"/>
</dbReference>
<comment type="subcellular location">
    <subcellularLocation>
        <location evidence="1">Nucleus</location>
    </subcellularLocation>
</comment>
<feature type="region of interest" description="Disordered" evidence="3">
    <location>
        <begin position="136"/>
        <end position="184"/>
    </location>
</feature>